<evidence type="ECO:0000256" key="1">
    <source>
        <dbReference type="ARBA" id="ARBA00004123"/>
    </source>
</evidence>
<keyword evidence="2 5" id="KW-0805">Transcription regulation</keyword>
<dbReference type="OrthoDB" id="1926382at2759"/>
<reference evidence="9 10" key="1">
    <citation type="submission" date="2019-08" db="EMBL/GenBank/DDBJ databases">
        <title>Draft genome sequences of two oriental melons (Cucumis melo L. var makuwa).</title>
        <authorList>
            <person name="Kwon S.-Y."/>
        </authorList>
    </citation>
    <scope>NUCLEOTIDE SEQUENCE [LARGE SCALE GENOMIC DNA]</scope>
    <source>
        <strain evidence="10">cv. SW 3</strain>
        <tissue evidence="9">Leaf</tissue>
    </source>
</reference>
<keyword evidence="4 5" id="KW-0539">Nucleus</keyword>
<evidence type="ECO:0000313" key="10">
    <source>
        <dbReference type="Proteomes" id="UP000321393"/>
    </source>
</evidence>
<dbReference type="Proteomes" id="UP000321393">
    <property type="component" value="Unassembled WGS sequence"/>
</dbReference>
<name>A0A5A7UEM5_CUCMM</name>
<dbReference type="PANTHER" id="PTHR11514:SF115">
    <property type="entry name" value="TRANSCRIPTION FACTOR"/>
    <property type="match status" value="1"/>
</dbReference>
<keyword evidence="3 5" id="KW-0804">Transcription</keyword>
<comment type="caution">
    <text evidence="9">The sequence shown here is derived from an EMBL/GenBank/DDBJ whole genome shotgun (WGS) entry which is preliminary data.</text>
</comment>
<dbReference type="GO" id="GO:0003700">
    <property type="term" value="F:DNA-binding transcription factor activity"/>
    <property type="evidence" value="ECO:0007669"/>
    <property type="project" value="InterPro"/>
</dbReference>
<feature type="compositionally biased region" description="Polar residues" evidence="7">
    <location>
        <begin position="257"/>
        <end position="266"/>
    </location>
</feature>
<evidence type="ECO:0000256" key="5">
    <source>
        <dbReference type="RuleBase" id="RU369104"/>
    </source>
</evidence>
<dbReference type="SUPFAM" id="SSF47459">
    <property type="entry name" value="HLH, helix-loop-helix DNA-binding domain"/>
    <property type="match status" value="1"/>
</dbReference>
<keyword evidence="6" id="KW-0175">Coiled coil</keyword>
<dbReference type="PANTHER" id="PTHR11514">
    <property type="entry name" value="MYC"/>
    <property type="match status" value="1"/>
</dbReference>
<dbReference type="Pfam" id="PF22754">
    <property type="entry name" value="bHLH-TF_ACT-like_plant"/>
    <property type="match status" value="1"/>
</dbReference>
<feature type="domain" description="BHLH" evidence="8">
    <location>
        <begin position="264"/>
        <end position="313"/>
    </location>
</feature>
<dbReference type="InterPro" id="IPR011598">
    <property type="entry name" value="bHLH_dom"/>
</dbReference>
<dbReference type="GO" id="GO:0000976">
    <property type="term" value="F:transcription cis-regulatory region binding"/>
    <property type="evidence" value="ECO:0007669"/>
    <property type="project" value="TreeGrafter"/>
</dbReference>
<evidence type="ECO:0000256" key="2">
    <source>
        <dbReference type="ARBA" id="ARBA00023015"/>
    </source>
</evidence>
<feature type="compositionally biased region" description="Low complexity" evidence="7">
    <location>
        <begin position="226"/>
        <end position="247"/>
    </location>
</feature>
<evidence type="ECO:0000256" key="7">
    <source>
        <dbReference type="SAM" id="MobiDB-lite"/>
    </source>
</evidence>
<accession>A0A5A7UEM5</accession>
<organism evidence="9 10">
    <name type="scientific">Cucumis melo var. makuwa</name>
    <name type="common">Oriental melon</name>
    <dbReference type="NCBI Taxonomy" id="1194695"/>
    <lineage>
        <taxon>Eukaryota</taxon>
        <taxon>Viridiplantae</taxon>
        <taxon>Streptophyta</taxon>
        <taxon>Embryophyta</taxon>
        <taxon>Tracheophyta</taxon>
        <taxon>Spermatophyta</taxon>
        <taxon>Magnoliopsida</taxon>
        <taxon>eudicotyledons</taxon>
        <taxon>Gunneridae</taxon>
        <taxon>Pentapetalae</taxon>
        <taxon>rosids</taxon>
        <taxon>fabids</taxon>
        <taxon>Cucurbitales</taxon>
        <taxon>Cucurbitaceae</taxon>
        <taxon>Benincaseae</taxon>
        <taxon>Cucumis</taxon>
    </lineage>
</organism>
<dbReference type="GO" id="GO:0005634">
    <property type="term" value="C:nucleus"/>
    <property type="evidence" value="ECO:0007669"/>
    <property type="project" value="UniProtKB-SubCell"/>
</dbReference>
<feature type="region of interest" description="Disordered" evidence="7">
    <location>
        <begin position="208"/>
        <end position="274"/>
    </location>
</feature>
<dbReference type="Pfam" id="PF00010">
    <property type="entry name" value="HLH"/>
    <property type="match status" value="1"/>
</dbReference>
<evidence type="ECO:0000256" key="3">
    <source>
        <dbReference type="ARBA" id="ARBA00023163"/>
    </source>
</evidence>
<dbReference type="SMART" id="SM00353">
    <property type="entry name" value="HLH"/>
    <property type="match status" value="1"/>
</dbReference>
<evidence type="ECO:0000313" key="9">
    <source>
        <dbReference type="EMBL" id="KAA0052967.1"/>
    </source>
</evidence>
<dbReference type="EMBL" id="SSTE01009989">
    <property type="protein sequence ID" value="KAA0052967.1"/>
    <property type="molecule type" value="Genomic_DNA"/>
</dbReference>
<dbReference type="InterPro" id="IPR025610">
    <property type="entry name" value="MYC/MYB_N"/>
</dbReference>
<evidence type="ECO:0000256" key="6">
    <source>
        <dbReference type="SAM" id="Coils"/>
    </source>
</evidence>
<gene>
    <name evidence="9" type="ORF">E6C27_scaffold344G00760</name>
</gene>
<dbReference type="AlphaFoldDB" id="A0A5A7UEM5"/>
<dbReference type="InterPro" id="IPR036638">
    <property type="entry name" value="HLH_DNA-bd_sf"/>
</dbReference>
<sequence>MDEIIISPSSSSPNSITTLQQKLRLILHNRHEWWAYSIFWLPSEDIDGNLVFKWGGGHLRDAQDGDNGGGGGSQLNSFVFEEVSMDPVEAGNFAGLEWYYTVSINQSYGAVDNVVGRVFGSSTYIWLTADNGLYFYDCERVKDARLRGVQTLVFVSTSNGVLELGSSELIKQDWSLVQCAKSLFGFTLFKQKDHVGVGGGGMIQPQAPSCSGVIKRETGNGGGGSSSDSLSDNSDGNFMSTVNNNNVGKKRGKRSANNKTELSSLPVNHVEAERQRRQKLNQRFYALRSVVPNVSKMDKASLLADAADYIRELKSKVQKLESKLKQPQHQTSSSMSNAFDQINRSTISTVEQTTMSYTNNNNNNNVEVRLIGSEAMVRVQCRDENYPSARLLNVLKDLGLQVHHASLSSVNEMMLQVVVVRVPQVVAWREKTLRTAILQRLE</sequence>
<dbReference type="Gene3D" id="4.10.280.10">
    <property type="entry name" value="Helix-loop-helix DNA-binding domain"/>
    <property type="match status" value="1"/>
</dbReference>
<dbReference type="Pfam" id="PF14215">
    <property type="entry name" value="bHLH-MYC_N"/>
    <property type="match status" value="1"/>
</dbReference>
<dbReference type="PROSITE" id="PS50888">
    <property type="entry name" value="BHLH"/>
    <property type="match status" value="1"/>
</dbReference>
<dbReference type="InterPro" id="IPR045084">
    <property type="entry name" value="AIB/MYC-like"/>
</dbReference>
<comment type="subcellular location">
    <subcellularLocation>
        <location evidence="1 5">Nucleus</location>
    </subcellularLocation>
</comment>
<proteinExistence type="predicted"/>
<feature type="coiled-coil region" evidence="6">
    <location>
        <begin position="303"/>
        <end position="330"/>
    </location>
</feature>
<dbReference type="GO" id="GO:0046983">
    <property type="term" value="F:protein dimerization activity"/>
    <property type="evidence" value="ECO:0007669"/>
    <property type="project" value="InterPro"/>
</dbReference>
<evidence type="ECO:0000259" key="8">
    <source>
        <dbReference type="PROSITE" id="PS50888"/>
    </source>
</evidence>
<protein>
    <recommendedName>
        <fullName evidence="5">Transcription factor</fullName>
        <shortName evidence="5">bHLH transcription factor</shortName>
    </recommendedName>
    <alternativeName>
        <fullName evidence="5">Basic helix-loop-helix protein</fullName>
    </alternativeName>
</protein>
<dbReference type="InterPro" id="IPR054502">
    <property type="entry name" value="bHLH-TF_ACT-like_plant"/>
</dbReference>
<evidence type="ECO:0000256" key="4">
    <source>
        <dbReference type="ARBA" id="ARBA00023242"/>
    </source>
</evidence>